<dbReference type="AlphaFoldDB" id="A0AAD5LPL5"/>
<dbReference type="EMBL" id="JAKCXM010003561">
    <property type="protein sequence ID" value="KAJ0389555.1"/>
    <property type="molecule type" value="Genomic_DNA"/>
</dbReference>
<proteinExistence type="predicted"/>
<dbReference type="Proteomes" id="UP001209570">
    <property type="component" value="Unassembled WGS sequence"/>
</dbReference>
<dbReference type="PANTHER" id="PTHR36074">
    <property type="entry name" value="ISOPENTENYL-DIPHOSPHATE DELTA-ISOMERASE"/>
    <property type="match status" value="1"/>
</dbReference>
<name>A0AAD5LPL5_PYTIN</name>
<reference evidence="2" key="1">
    <citation type="submission" date="2021-12" db="EMBL/GenBank/DDBJ databases">
        <title>Prjna785345.</title>
        <authorList>
            <person name="Rujirawat T."/>
            <person name="Krajaejun T."/>
        </authorList>
    </citation>
    <scope>NUCLEOTIDE SEQUENCE</scope>
    <source>
        <strain evidence="2">Pi057C3</strain>
    </source>
</reference>
<feature type="region of interest" description="Disordered" evidence="1">
    <location>
        <begin position="18"/>
        <end position="47"/>
    </location>
</feature>
<protein>
    <submittedName>
        <fullName evidence="2">Uncharacterized protein</fullName>
    </submittedName>
</protein>
<keyword evidence="3" id="KW-1185">Reference proteome</keyword>
<comment type="caution">
    <text evidence="2">The sequence shown here is derived from an EMBL/GenBank/DDBJ whole genome shotgun (WGS) entry which is preliminary data.</text>
</comment>
<gene>
    <name evidence="2" type="ORF">P43SY_010479</name>
</gene>
<organism evidence="2 3">
    <name type="scientific">Pythium insidiosum</name>
    <name type="common">Pythiosis disease agent</name>
    <dbReference type="NCBI Taxonomy" id="114742"/>
    <lineage>
        <taxon>Eukaryota</taxon>
        <taxon>Sar</taxon>
        <taxon>Stramenopiles</taxon>
        <taxon>Oomycota</taxon>
        <taxon>Peronosporomycetes</taxon>
        <taxon>Pythiales</taxon>
        <taxon>Pythiaceae</taxon>
        <taxon>Pythium</taxon>
    </lineage>
</organism>
<evidence type="ECO:0000313" key="3">
    <source>
        <dbReference type="Proteomes" id="UP001209570"/>
    </source>
</evidence>
<accession>A0AAD5LPL5</accession>
<dbReference type="PANTHER" id="PTHR36074:SF1">
    <property type="entry name" value="ISOPENTENYL-DIPHOSPHATE DELTA-ISOMERASE"/>
    <property type="match status" value="1"/>
</dbReference>
<sequence length="157" mass="17450">MIQGLLVFNGFVASLELEDSDEEDTESEDDDVDGAPKKANKKGGKDAKEEFQLPSIDQFGAACLTSFSKSMSILTCVRSLEETSLRLFRPRFVNKLVKDTSKSAMRKYMRTHSRFAAASLMLQTGMRANFLGHFAIFIVEEVKSSSRGLLLPLLGLF</sequence>
<evidence type="ECO:0000256" key="1">
    <source>
        <dbReference type="SAM" id="MobiDB-lite"/>
    </source>
</evidence>
<feature type="compositionally biased region" description="Acidic residues" evidence="1">
    <location>
        <begin position="18"/>
        <end position="33"/>
    </location>
</feature>
<evidence type="ECO:0000313" key="2">
    <source>
        <dbReference type="EMBL" id="KAJ0389555.1"/>
    </source>
</evidence>